<feature type="transmembrane region" description="Helical" evidence="5">
    <location>
        <begin position="66"/>
        <end position="91"/>
    </location>
</feature>
<dbReference type="GO" id="GO:0006820">
    <property type="term" value="P:monoatomic anion transport"/>
    <property type="evidence" value="ECO:0007669"/>
    <property type="project" value="InterPro"/>
</dbReference>
<dbReference type="AlphaFoldDB" id="A0A0B6Y1D9"/>
<dbReference type="GO" id="GO:0015701">
    <property type="term" value="P:bicarbonate transport"/>
    <property type="evidence" value="ECO:0007669"/>
    <property type="project" value="TreeGrafter"/>
</dbReference>
<evidence type="ECO:0000256" key="3">
    <source>
        <dbReference type="ARBA" id="ARBA00022989"/>
    </source>
</evidence>
<evidence type="ECO:0000259" key="6">
    <source>
        <dbReference type="Pfam" id="PF00955"/>
    </source>
</evidence>
<feature type="transmembrane region" description="Helical" evidence="5">
    <location>
        <begin position="21"/>
        <end position="46"/>
    </location>
</feature>
<comment type="subcellular location">
    <subcellularLocation>
        <location evidence="1">Membrane</location>
        <topology evidence="1">Multi-pass membrane protein</topology>
    </subcellularLocation>
</comment>
<feature type="domain" description="Bicarbonate transporter-like transmembrane" evidence="6">
    <location>
        <begin position="1"/>
        <end position="98"/>
    </location>
</feature>
<evidence type="ECO:0000256" key="4">
    <source>
        <dbReference type="ARBA" id="ARBA00023136"/>
    </source>
</evidence>
<reference evidence="7" key="1">
    <citation type="submission" date="2014-12" db="EMBL/GenBank/DDBJ databases">
        <title>Insight into the proteome of Arion vulgaris.</title>
        <authorList>
            <person name="Aradska J."/>
            <person name="Bulat T."/>
            <person name="Smidak R."/>
            <person name="Sarate P."/>
            <person name="Gangsoo J."/>
            <person name="Sialana F."/>
            <person name="Bilban M."/>
            <person name="Lubec G."/>
        </authorList>
    </citation>
    <scope>NUCLEOTIDE SEQUENCE</scope>
    <source>
        <tissue evidence="7">Skin</tissue>
    </source>
</reference>
<dbReference type="EMBL" id="HACG01002485">
    <property type="protein sequence ID" value="CEK49350.1"/>
    <property type="molecule type" value="Transcribed_RNA"/>
</dbReference>
<evidence type="ECO:0000256" key="2">
    <source>
        <dbReference type="ARBA" id="ARBA00022692"/>
    </source>
</evidence>
<keyword evidence="2 5" id="KW-0812">Transmembrane</keyword>
<accession>A0A0B6Y1D9</accession>
<feature type="non-terminal residue" evidence="7">
    <location>
        <position position="1"/>
    </location>
</feature>
<dbReference type="GO" id="GO:0005452">
    <property type="term" value="F:solute:inorganic anion antiporter activity"/>
    <property type="evidence" value="ECO:0007669"/>
    <property type="project" value="InterPro"/>
</dbReference>
<gene>
    <name evidence="7" type="primary">ORF7417</name>
</gene>
<dbReference type="Pfam" id="PF00955">
    <property type="entry name" value="HCO3_cotransp"/>
    <property type="match status" value="1"/>
</dbReference>
<name>A0A0B6Y1D9_9EUPU</name>
<evidence type="ECO:0000256" key="5">
    <source>
        <dbReference type="SAM" id="Phobius"/>
    </source>
</evidence>
<keyword evidence="3 5" id="KW-1133">Transmembrane helix</keyword>
<keyword evidence="4 5" id="KW-0472">Membrane</keyword>
<protein>
    <recommendedName>
        <fullName evidence="6">Bicarbonate transporter-like transmembrane domain-containing protein</fullName>
    </recommendedName>
</protein>
<dbReference type="PANTHER" id="PTHR11453">
    <property type="entry name" value="ANION EXCHANGE PROTEIN"/>
    <property type="match status" value="1"/>
</dbReference>
<organism evidence="7">
    <name type="scientific">Arion vulgaris</name>
    <dbReference type="NCBI Taxonomy" id="1028688"/>
    <lineage>
        <taxon>Eukaryota</taxon>
        <taxon>Metazoa</taxon>
        <taxon>Spiralia</taxon>
        <taxon>Lophotrochozoa</taxon>
        <taxon>Mollusca</taxon>
        <taxon>Gastropoda</taxon>
        <taxon>Heterobranchia</taxon>
        <taxon>Euthyneura</taxon>
        <taxon>Panpulmonata</taxon>
        <taxon>Eupulmonata</taxon>
        <taxon>Stylommatophora</taxon>
        <taxon>Helicina</taxon>
        <taxon>Arionoidea</taxon>
        <taxon>Arionidae</taxon>
        <taxon>Arion</taxon>
    </lineage>
</organism>
<dbReference type="GO" id="GO:0050801">
    <property type="term" value="P:monoatomic ion homeostasis"/>
    <property type="evidence" value="ECO:0007669"/>
    <property type="project" value="TreeGrafter"/>
</dbReference>
<proteinExistence type="predicted"/>
<dbReference type="GO" id="GO:0005886">
    <property type="term" value="C:plasma membrane"/>
    <property type="evidence" value="ECO:0007669"/>
    <property type="project" value="TreeGrafter"/>
</dbReference>
<evidence type="ECO:0000313" key="7">
    <source>
        <dbReference type="EMBL" id="CEK49350.1"/>
    </source>
</evidence>
<dbReference type="PANTHER" id="PTHR11453:SF47">
    <property type="entry name" value="ANION EXCHANGE PROTEIN"/>
    <property type="match status" value="1"/>
</dbReference>
<evidence type="ECO:0000256" key="1">
    <source>
        <dbReference type="ARBA" id="ARBA00004141"/>
    </source>
</evidence>
<feature type="non-terminal residue" evidence="7">
    <location>
        <position position="99"/>
    </location>
</feature>
<dbReference type="InterPro" id="IPR011531">
    <property type="entry name" value="HCO3_transpt-like_TM_dom"/>
</dbReference>
<sequence>LLSEKTHSMMGVSETMVATSVCGMIFSLFSGQPLLIIGATGPVLVFEESLHKFCDSNGFEFLPLRFWIGLWVCVITMVAVAFESSILVRYVTRFTEEIL</sequence>
<dbReference type="InterPro" id="IPR003020">
    <property type="entry name" value="HCO3_transpt_euk"/>
</dbReference>